<keyword evidence="1" id="KW-1133">Transmembrane helix</keyword>
<gene>
    <name evidence="2" type="ORF">VSS37_01205</name>
</gene>
<evidence type="ECO:0000313" key="3">
    <source>
        <dbReference type="Proteomes" id="UP001308005"/>
    </source>
</evidence>
<evidence type="ECO:0008006" key="4">
    <source>
        <dbReference type="Google" id="ProtNLM"/>
    </source>
</evidence>
<proteinExistence type="predicted"/>
<protein>
    <recommendedName>
        <fullName evidence="4">DUF3137 domain-containing protein</fullName>
    </recommendedName>
</protein>
<evidence type="ECO:0000256" key="1">
    <source>
        <dbReference type="SAM" id="Phobius"/>
    </source>
</evidence>
<organism evidence="2 3">
    <name type="scientific">Candidatus Thiothrix phosphatis</name>
    <dbReference type="NCBI Taxonomy" id="3112415"/>
    <lineage>
        <taxon>Bacteria</taxon>
        <taxon>Pseudomonadati</taxon>
        <taxon>Pseudomonadota</taxon>
        <taxon>Gammaproteobacteria</taxon>
        <taxon>Thiotrichales</taxon>
        <taxon>Thiotrichaceae</taxon>
        <taxon>Thiothrix</taxon>
    </lineage>
</organism>
<dbReference type="EMBL" id="JAYMYJ010000012">
    <property type="protein sequence ID" value="MEB4589586.1"/>
    <property type="molecule type" value="Genomic_DNA"/>
</dbReference>
<evidence type="ECO:0000313" key="2">
    <source>
        <dbReference type="EMBL" id="MEB4589586.1"/>
    </source>
</evidence>
<name>A0ABU6CRX8_9GAMM</name>
<dbReference type="RefSeq" id="WP_324692775.1">
    <property type="nucleotide sequence ID" value="NZ_JAYMYJ010000012.1"/>
</dbReference>
<accession>A0ABU6CRX8</accession>
<reference evidence="3" key="1">
    <citation type="submission" date="2023-07" db="EMBL/GenBank/DDBJ databases">
        <title>The carbon used by Thiothrix.</title>
        <authorList>
            <person name="Chen L."/>
        </authorList>
    </citation>
    <scope>NUCLEOTIDE SEQUENCE [LARGE SCALE GENOMIC DNA]</scope>
</reference>
<keyword evidence="3" id="KW-1185">Reference proteome</keyword>
<comment type="caution">
    <text evidence="2">The sequence shown here is derived from an EMBL/GenBank/DDBJ whole genome shotgun (WGS) entry which is preliminary data.</text>
</comment>
<keyword evidence="1" id="KW-0812">Transmembrane</keyword>
<feature type="transmembrane region" description="Helical" evidence="1">
    <location>
        <begin position="117"/>
        <end position="150"/>
    </location>
</feature>
<keyword evidence="1" id="KW-0472">Membrane</keyword>
<sequence length="418" mass="49450">MTNNEFQTMMMSHYMLREFQDQRKQQETQSTEAANISHYQHFQNEVLTYPIFSNHSCGNQNGKELLAANLDDGFCRRWRFFYSPNPMQLPQTNYQQQLEQDLEQLQRQLRILNSPRLILFVSTFFTIIFLVIRGHFLLPLVPIMALTWYWHASTLRIRQTHAQLHQHHHELHGLLNQQKEMAHQLNSLPPPAELDQLTCHYQQAVEYLLRETLLQVLNPHEANDIDAALTIRRWEGFMMESWGYLQTPLHNQTNAEIKRLLLDDDHVMLSAMQDDPSGRKGHGVFRIQYLHIWVLAQNGLLTGEGYYDRVENQFLSEQYEFHPYLKLSHFHLAEQPLAELTLLKKRLPENIYQRFFQRPVSILSLTTTDGKVYECASLPTTERPLRQSGWKHRYGLDTDMQQLTRRLHERFSTIAKTA</sequence>
<dbReference type="Proteomes" id="UP001308005">
    <property type="component" value="Unassembled WGS sequence"/>
</dbReference>
<reference evidence="2 3" key="2">
    <citation type="submission" date="2024-01" db="EMBL/GenBank/DDBJ databases">
        <authorList>
            <person name="Xie X."/>
        </authorList>
    </citation>
    <scope>NUCLEOTIDE SEQUENCE [LARGE SCALE GENOMIC DNA]</scope>
    <source>
        <strain evidence="2">SCUT-1</strain>
    </source>
</reference>